<dbReference type="EMBL" id="QKTX01000001">
    <property type="protein sequence ID" value="PZV87378.1"/>
    <property type="molecule type" value="Genomic_DNA"/>
</dbReference>
<name>A0A326S333_9BACT</name>
<comment type="caution">
    <text evidence="1">The sequence shown here is derived from an EMBL/GenBank/DDBJ whole genome shotgun (WGS) entry which is preliminary data.</text>
</comment>
<organism evidence="1 2">
    <name type="scientific">Algoriphagus aquaeductus</name>
    <dbReference type="NCBI Taxonomy" id="475299"/>
    <lineage>
        <taxon>Bacteria</taxon>
        <taxon>Pseudomonadati</taxon>
        <taxon>Bacteroidota</taxon>
        <taxon>Cytophagia</taxon>
        <taxon>Cytophagales</taxon>
        <taxon>Cyclobacteriaceae</taxon>
        <taxon>Algoriphagus</taxon>
    </lineage>
</organism>
<evidence type="ECO:0000313" key="1">
    <source>
        <dbReference type="EMBL" id="PZV87378.1"/>
    </source>
</evidence>
<keyword evidence="2" id="KW-1185">Reference proteome</keyword>
<dbReference type="RefSeq" id="WP_111391060.1">
    <property type="nucleotide sequence ID" value="NZ_JBJINY010000033.1"/>
</dbReference>
<dbReference type="AlphaFoldDB" id="A0A326S333"/>
<reference evidence="1 2" key="1">
    <citation type="submission" date="2018-06" db="EMBL/GenBank/DDBJ databases">
        <title>Genomic Encyclopedia of Archaeal and Bacterial Type Strains, Phase II (KMG-II): from individual species to whole genera.</title>
        <authorList>
            <person name="Goeker M."/>
        </authorList>
    </citation>
    <scope>NUCLEOTIDE SEQUENCE [LARGE SCALE GENOMIC DNA]</scope>
    <source>
        <strain evidence="1 2">T4</strain>
    </source>
</reference>
<dbReference type="Proteomes" id="UP000248917">
    <property type="component" value="Unassembled WGS sequence"/>
</dbReference>
<proteinExistence type="predicted"/>
<sequence>MSDSSTQLDLKLWLDLSLIDRQNQLKRQFIEVFEEVGNSISDLELKNFFPESKGKKISKGNDLLGSPYFVLDLVRNFNPETGMNIRLLNWFGYGIYMTIFLGNSIPTFNNDLLQLGYELGLTQKPWDYPEMILEKKTTTSPQEIENRNGLFQTWIKKLPSPPYKEQLESELISEIKKILLLRSKIE</sequence>
<accession>A0A326S333</accession>
<evidence type="ECO:0000313" key="2">
    <source>
        <dbReference type="Proteomes" id="UP000248917"/>
    </source>
</evidence>
<dbReference type="OrthoDB" id="2575320at2"/>
<protein>
    <submittedName>
        <fullName evidence="1">Uncharacterized protein</fullName>
    </submittedName>
</protein>
<gene>
    <name evidence="1" type="ORF">CLV31_101251</name>
</gene>